<keyword evidence="3" id="KW-1185">Reference proteome</keyword>
<dbReference type="SUPFAM" id="SSF46992">
    <property type="entry name" value="Ribosomal protein S20"/>
    <property type="match status" value="1"/>
</dbReference>
<feature type="chain" id="PRO_5038720304" evidence="1">
    <location>
        <begin position="22"/>
        <end position="130"/>
    </location>
</feature>
<feature type="signal peptide" evidence="1">
    <location>
        <begin position="1"/>
        <end position="21"/>
    </location>
</feature>
<dbReference type="Proteomes" id="UP000215694">
    <property type="component" value="Unassembled WGS sequence"/>
</dbReference>
<evidence type="ECO:0000256" key="1">
    <source>
        <dbReference type="SAM" id="SignalP"/>
    </source>
</evidence>
<sequence length="130" mass="14887">MRNKKIIAGLMSLAIVFGSGAMMINAEETNNNTTTMEDRCCPPSHGQHMKRGKEIFDNSVDELKKSGVLDDKDIKNIENYNTKKMEEMKKKRHSRIDEMVEQNVITKEKGEKLKSTIDKNIEAERKANDK</sequence>
<dbReference type="RefSeq" id="WP_094367890.1">
    <property type="nucleotide sequence ID" value="NZ_NOJY02000003.1"/>
</dbReference>
<dbReference type="GO" id="GO:0006412">
    <property type="term" value="P:translation"/>
    <property type="evidence" value="ECO:0007669"/>
    <property type="project" value="InterPro"/>
</dbReference>
<name>A0A371J8W7_9FIRM</name>
<dbReference type="GO" id="GO:0005840">
    <property type="term" value="C:ribosome"/>
    <property type="evidence" value="ECO:0007669"/>
    <property type="project" value="InterPro"/>
</dbReference>
<reference evidence="2 3" key="1">
    <citation type="journal article" date="2017" name="Genome Announc.">
        <title>Draft Genome Sequence of Romboutsia weinsteinii sp. nov. Strain CCRI-19649(T) Isolated from Surface Water.</title>
        <authorList>
            <person name="Maheux A.F."/>
            <person name="Boudreau D.K."/>
            <person name="Berube E."/>
            <person name="Boissinot M."/>
            <person name="Cantin P."/>
            <person name="Raymond F."/>
            <person name="Corbeil J."/>
            <person name="Omar R.F."/>
            <person name="Bergeron M.G."/>
        </authorList>
    </citation>
    <scope>NUCLEOTIDE SEQUENCE [LARGE SCALE GENOMIC DNA]</scope>
    <source>
        <strain evidence="2 3">CCRI-19649</strain>
    </source>
</reference>
<dbReference type="EMBL" id="NOJY02000003">
    <property type="protein sequence ID" value="RDY29116.1"/>
    <property type="molecule type" value="Genomic_DNA"/>
</dbReference>
<keyword evidence="1" id="KW-0732">Signal</keyword>
<organism evidence="2 3">
    <name type="scientific">Romboutsia weinsteinii</name>
    <dbReference type="NCBI Taxonomy" id="2020949"/>
    <lineage>
        <taxon>Bacteria</taxon>
        <taxon>Bacillati</taxon>
        <taxon>Bacillota</taxon>
        <taxon>Clostridia</taxon>
        <taxon>Peptostreptococcales</taxon>
        <taxon>Peptostreptococcaceae</taxon>
        <taxon>Romboutsia</taxon>
    </lineage>
</organism>
<evidence type="ECO:0000313" key="2">
    <source>
        <dbReference type="EMBL" id="RDY29116.1"/>
    </source>
</evidence>
<proteinExistence type="predicted"/>
<evidence type="ECO:0000313" key="3">
    <source>
        <dbReference type="Proteomes" id="UP000215694"/>
    </source>
</evidence>
<dbReference type="GO" id="GO:0003723">
    <property type="term" value="F:RNA binding"/>
    <property type="evidence" value="ECO:0007669"/>
    <property type="project" value="InterPro"/>
</dbReference>
<comment type="caution">
    <text evidence="2">The sequence shown here is derived from an EMBL/GenBank/DDBJ whole genome shotgun (WGS) entry which is preliminary data.</text>
</comment>
<dbReference type="OrthoDB" id="1751725at2"/>
<dbReference type="InterPro" id="IPR036510">
    <property type="entry name" value="Ribosomal_bS20_sf"/>
</dbReference>
<protein>
    <submittedName>
        <fullName evidence="2">Uncharacterized protein</fullName>
    </submittedName>
</protein>
<accession>A0A371J8W7</accession>
<dbReference type="AlphaFoldDB" id="A0A371J8W7"/>
<dbReference type="GO" id="GO:0003735">
    <property type="term" value="F:structural constituent of ribosome"/>
    <property type="evidence" value="ECO:0007669"/>
    <property type="project" value="InterPro"/>
</dbReference>
<gene>
    <name evidence="2" type="ORF">CHL78_002080</name>
</gene>